<dbReference type="NCBIfam" id="NF001785">
    <property type="entry name" value="PRK00517.2-2"/>
    <property type="match status" value="1"/>
</dbReference>
<feature type="binding site" evidence="6">
    <location>
        <position position="141"/>
    </location>
    <ligand>
        <name>S-adenosyl-L-methionine</name>
        <dbReference type="ChEBI" id="CHEBI:59789"/>
    </ligand>
</feature>
<sequence length="291" mass="32713">MPYLQLTLHYHYPTTETPSSLSDEDLSDWLISELGTIGFESFEQSEGAIKAFIPEQDYREEATQELLSTFPLEGFSYEYTTELLPEVNWNEEWEKNYFQPILLGEGQCLIRAPFHEPQPELPLEIIISPKMAFGTGNHETTSLICSWLLGHDLRGLRVLDMGCGTGILGIIALKRGAGSLTAIDIDPWAYENVQENASLNNVSIDEIICGDASTLESKAPYDLILANITRNILLEDMPRYTAVMHSGSRLLLSGFYEEDIPLLVARGKELGLQFVANVVHNRWSLVELLYP</sequence>
<name>L1NJ04_9PORP</name>
<dbReference type="Proteomes" id="UP000010408">
    <property type="component" value="Unassembled WGS sequence"/>
</dbReference>
<dbReference type="eggNOG" id="COG2264">
    <property type="taxonomic scope" value="Bacteria"/>
</dbReference>
<dbReference type="InterPro" id="IPR050078">
    <property type="entry name" value="Ribosomal_L11_MeTrfase_PrmA"/>
</dbReference>
<comment type="subcellular location">
    <subcellularLocation>
        <location evidence="6">Cytoplasm</location>
    </subcellularLocation>
</comment>
<dbReference type="PANTHER" id="PTHR43648">
    <property type="entry name" value="ELECTRON TRANSFER FLAVOPROTEIN BETA SUBUNIT LYSINE METHYLTRANSFERASE"/>
    <property type="match status" value="1"/>
</dbReference>
<dbReference type="HAMAP" id="MF_00735">
    <property type="entry name" value="Methyltr_PrmA"/>
    <property type="match status" value="1"/>
</dbReference>
<accession>L1NJ04</accession>
<dbReference type="PANTHER" id="PTHR43648:SF1">
    <property type="entry name" value="ELECTRON TRANSFER FLAVOPROTEIN BETA SUBUNIT LYSINE METHYLTRANSFERASE"/>
    <property type="match status" value="1"/>
</dbReference>
<gene>
    <name evidence="6" type="primary">prmA</name>
    <name evidence="7" type="ORF">HMPREF9134_00004</name>
</gene>
<dbReference type="SUPFAM" id="SSF53335">
    <property type="entry name" value="S-adenosyl-L-methionine-dependent methyltransferases"/>
    <property type="match status" value="1"/>
</dbReference>
<organism evidence="7 8">
    <name type="scientific">Porphyromonas catoniae F0037</name>
    <dbReference type="NCBI Taxonomy" id="1127696"/>
    <lineage>
        <taxon>Bacteria</taxon>
        <taxon>Pseudomonadati</taxon>
        <taxon>Bacteroidota</taxon>
        <taxon>Bacteroidia</taxon>
        <taxon>Bacteroidales</taxon>
        <taxon>Porphyromonadaceae</taxon>
        <taxon>Porphyromonas</taxon>
    </lineage>
</organism>
<evidence type="ECO:0000256" key="5">
    <source>
        <dbReference type="ARBA" id="ARBA00022691"/>
    </source>
</evidence>
<evidence type="ECO:0000256" key="6">
    <source>
        <dbReference type="HAMAP-Rule" id="MF_00735"/>
    </source>
</evidence>
<dbReference type="Pfam" id="PF06325">
    <property type="entry name" value="PrmA"/>
    <property type="match status" value="1"/>
</dbReference>
<dbReference type="EMBL" id="AMEQ01000002">
    <property type="protein sequence ID" value="EKY03338.1"/>
    <property type="molecule type" value="Genomic_DNA"/>
</dbReference>
<dbReference type="PIRSF" id="PIRSF000401">
    <property type="entry name" value="RPL11_MTase"/>
    <property type="match status" value="1"/>
</dbReference>
<dbReference type="STRING" id="1127696.HMPREF9134_00004"/>
<evidence type="ECO:0000256" key="4">
    <source>
        <dbReference type="ARBA" id="ARBA00022679"/>
    </source>
</evidence>
<dbReference type="InterPro" id="IPR004498">
    <property type="entry name" value="Ribosomal_PrmA_MeTrfase"/>
</dbReference>
<keyword evidence="7" id="KW-0689">Ribosomal protein</keyword>
<comment type="catalytic activity">
    <reaction evidence="6">
        <text>L-lysyl-[protein] + 3 S-adenosyl-L-methionine = N(6),N(6),N(6)-trimethyl-L-lysyl-[protein] + 3 S-adenosyl-L-homocysteine + 3 H(+)</text>
        <dbReference type="Rhea" id="RHEA:54192"/>
        <dbReference type="Rhea" id="RHEA-COMP:9752"/>
        <dbReference type="Rhea" id="RHEA-COMP:13826"/>
        <dbReference type="ChEBI" id="CHEBI:15378"/>
        <dbReference type="ChEBI" id="CHEBI:29969"/>
        <dbReference type="ChEBI" id="CHEBI:57856"/>
        <dbReference type="ChEBI" id="CHEBI:59789"/>
        <dbReference type="ChEBI" id="CHEBI:61961"/>
    </reaction>
</comment>
<comment type="caution">
    <text evidence="7">The sequence shown here is derived from an EMBL/GenBank/DDBJ whole genome shotgun (WGS) entry which is preliminary data.</text>
</comment>
<keyword evidence="2 6" id="KW-0963">Cytoplasm</keyword>
<dbReference type="PATRIC" id="fig|1127696.3.peg.3"/>
<reference evidence="7 8" key="1">
    <citation type="submission" date="2012-05" db="EMBL/GenBank/DDBJ databases">
        <authorList>
            <person name="Weinstock G."/>
            <person name="Sodergren E."/>
            <person name="Lobos E.A."/>
            <person name="Fulton L."/>
            <person name="Fulton R."/>
            <person name="Courtney L."/>
            <person name="Fronick C."/>
            <person name="O'Laughlin M."/>
            <person name="Godfrey J."/>
            <person name="Wilson R.M."/>
            <person name="Miner T."/>
            <person name="Farmer C."/>
            <person name="Delehaunty K."/>
            <person name="Cordes M."/>
            <person name="Minx P."/>
            <person name="Tomlinson C."/>
            <person name="Chen J."/>
            <person name="Wollam A."/>
            <person name="Pepin K.H."/>
            <person name="Bhonagiri V."/>
            <person name="Zhang X."/>
            <person name="Suruliraj S."/>
            <person name="Warren W."/>
            <person name="Mitreva M."/>
            <person name="Mardis E.R."/>
            <person name="Wilson R.K."/>
        </authorList>
    </citation>
    <scope>NUCLEOTIDE SEQUENCE [LARGE SCALE GENOMIC DNA]</scope>
    <source>
        <strain evidence="7 8">F0037</strain>
    </source>
</reference>
<dbReference type="GO" id="GO:0008276">
    <property type="term" value="F:protein methyltransferase activity"/>
    <property type="evidence" value="ECO:0007669"/>
    <property type="project" value="UniProtKB-UniRule"/>
</dbReference>
<protein>
    <recommendedName>
        <fullName evidence="6">Ribosomal protein L11 methyltransferase</fullName>
        <shortName evidence="6">L11 Mtase</shortName>
        <ecNumber evidence="6">2.1.1.-</ecNumber>
    </recommendedName>
</protein>
<feature type="binding site" evidence="6">
    <location>
        <position position="227"/>
    </location>
    <ligand>
        <name>S-adenosyl-L-methionine</name>
        <dbReference type="ChEBI" id="CHEBI:59789"/>
    </ligand>
</feature>
<dbReference type="EC" id="2.1.1.-" evidence="6"/>
<dbReference type="RefSeq" id="WP_005467947.1">
    <property type="nucleotide sequence ID" value="NZ_KB291034.1"/>
</dbReference>
<dbReference type="GO" id="GO:0005840">
    <property type="term" value="C:ribosome"/>
    <property type="evidence" value="ECO:0007669"/>
    <property type="project" value="UniProtKB-KW"/>
</dbReference>
<dbReference type="InterPro" id="IPR029063">
    <property type="entry name" value="SAM-dependent_MTases_sf"/>
</dbReference>
<keyword evidence="5 6" id="KW-0949">S-adenosyl-L-methionine</keyword>
<dbReference type="CDD" id="cd02440">
    <property type="entry name" value="AdoMet_MTases"/>
    <property type="match status" value="1"/>
</dbReference>
<keyword evidence="7" id="KW-0687">Ribonucleoprotein</keyword>
<keyword evidence="4 6" id="KW-0808">Transferase</keyword>
<dbReference type="GO" id="GO:0005737">
    <property type="term" value="C:cytoplasm"/>
    <property type="evidence" value="ECO:0007669"/>
    <property type="project" value="UniProtKB-SubCell"/>
</dbReference>
<feature type="binding site" evidence="6">
    <location>
        <position position="184"/>
    </location>
    <ligand>
        <name>S-adenosyl-L-methionine</name>
        <dbReference type="ChEBI" id="CHEBI:59789"/>
    </ligand>
</feature>
<evidence type="ECO:0000313" key="8">
    <source>
        <dbReference type="Proteomes" id="UP000010408"/>
    </source>
</evidence>
<comment type="function">
    <text evidence="6">Methylates ribosomal protein L11.</text>
</comment>
<evidence type="ECO:0000256" key="2">
    <source>
        <dbReference type="ARBA" id="ARBA00022490"/>
    </source>
</evidence>
<dbReference type="Gene3D" id="3.40.50.150">
    <property type="entry name" value="Vaccinia Virus protein VP39"/>
    <property type="match status" value="1"/>
</dbReference>
<dbReference type="AlphaFoldDB" id="L1NJ04"/>
<evidence type="ECO:0000256" key="3">
    <source>
        <dbReference type="ARBA" id="ARBA00022603"/>
    </source>
</evidence>
<feature type="binding site" evidence="6">
    <location>
        <position position="162"/>
    </location>
    <ligand>
        <name>S-adenosyl-L-methionine</name>
        <dbReference type="ChEBI" id="CHEBI:59789"/>
    </ligand>
</feature>
<evidence type="ECO:0000313" key="7">
    <source>
        <dbReference type="EMBL" id="EKY03338.1"/>
    </source>
</evidence>
<dbReference type="GO" id="GO:0032259">
    <property type="term" value="P:methylation"/>
    <property type="evidence" value="ECO:0007669"/>
    <property type="project" value="UniProtKB-KW"/>
</dbReference>
<proteinExistence type="inferred from homology"/>
<keyword evidence="3 6" id="KW-0489">Methyltransferase</keyword>
<dbReference type="HOGENOM" id="CLU_049382_0_0_10"/>
<evidence type="ECO:0000256" key="1">
    <source>
        <dbReference type="ARBA" id="ARBA00009741"/>
    </source>
</evidence>
<comment type="similarity">
    <text evidence="1 6">Belongs to the methyltransferase superfamily. PrmA family.</text>
</comment>